<evidence type="ECO:0000313" key="4">
    <source>
        <dbReference type="EMBL" id="VFK01801.1"/>
    </source>
</evidence>
<dbReference type="InterPro" id="IPR036116">
    <property type="entry name" value="FN3_sf"/>
</dbReference>
<dbReference type="Pfam" id="PF00041">
    <property type="entry name" value="fn3"/>
    <property type="match status" value="1"/>
</dbReference>
<dbReference type="EMBL" id="CAADFJ010000073">
    <property type="protein sequence ID" value="VFK01801.1"/>
    <property type="molecule type" value="Genomic_DNA"/>
</dbReference>
<feature type="domain" description="Fibronectin type-III" evidence="1">
    <location>
        <begin position="113"/>
        <end position="203"/>
    </location>
</feature>
<dbReference type="InterPro" id="IPR013783">
    <property type="entry name" value="Ig-like_fold"/>
</dbReference>
<dbReference type="Gene3D" id="2.60.40.10">
    <property type="entry name" value="Immunoglobulins"/>
    <property type="match status" value="1"/>
</dbReference>
<reference evidence="3" key="1">
    <citation type="submission" date="2019-02" db="EMBL/GenBank/DDBJ databases">
        <authorList>
            <person name="Gruber-Vodicka R. H."/>
            <person name="Seah K. B. B."/>
        </authorList>
    </citation>
    <scope>NUCLEOTIDE SEQUENCE</scope>
    <source>
        <strain evidence="4">BECK_SA2B12</strain>
        <strain evidence="2">BECK_SA2B15</strain>
        <strain evidence="3">BECK_SA2B20</strain>
    </source>
</reference>
<dbReference type="EMBL" id="CAADFG010000075">
    <property type="protein sequence ID" value="VFJ94662.1"/>
    <property type="molecule type" value="Genomic_DNA"/>
</dbReference>
<dbReference type="AlphaFoldDB" id="A0A450UR17"/>
<dbReference type="SUPFAM" id="SSF49265">
    <property type="entry name" value="Fibronectin type III"/>
    <property type="match status" value="1"/>
</dbReference>
<organism evidence="3">
    <name type="scientific">Candidatus Kentrum eta</name>
    <dbReference type="NCBI Taxonomy" id="2126337"/>
    <lineage>
        <taxon>Bacteria</taxon>
        <taxon>Pseudomonadati</taxon>
        <taxon>Pseudomonadota</taxon>
        <taxon>Gammaproteobacteria</taxon>
        <taxon>Candidatus Kentrum</taxon>
    </lineage>
</organism>
<dbReference type="PROSITE" id="PS50853">
    <property type="entry name" value="FN3"/>
    <property type="match status" value="1"/>
</dbReference>
<sequence>MATFPIEEGKIFILGEEMSAGLKAHPDLYPAPPVTPEDIDEALTAYAASRGAVIATRSAAEQATAAKQAALQTLANKVKMNLRYAEMAVGFEDAKLKAIGWGGRRERIPLAPPGQALNLVSVEQGDDWITLSWKKPRDGGKTASYEVRCRERTGDADYLTRATTTDTKITLPNQERGKELEYVVVAVNKAGKGPVSNGVMAVL</sequence>
<dbReference type="SMART" id="SM00060">
    <property type="entry name" value="FN3"/>
    <property type="match status" value="1"/>
</dbReference>
<evidence type="ECO:0000313" key="3">
    <source>
        <dbReference type="EMBL" id="VFJ94910.1"/>
    </source>
</evidence>
<dbReference type="EMBL" id="CAADFI010000069">
    <property type="protein sequence ID" value="VFJ94910.1"/>
    <property type="molecule type" value="Genomic_DNA"/>
</dbReference>
<evidence type="ECO:0000313" key="2">
    <source>
        <dbReference type="EMBL" id="VFJ94662.1"/>
    </source>
</evidence>
<proteinExistence type="predicted"/>
<dbReference type="CDD" id="cd00063">
    <property type="entry name" value="FN3"/>
    <property type="match status" value="1"/>
</dbReference>
<evidence type="ECO:0000259" key="1">
    <source>
        <dbReference type="PROSITE" id="PS50853"/>
    </source>
</evidence>
<name>A0A450UR17_9GAMM</name>
<gene>
    <name evidence="2" type="ORF">BECKH772A_GA0070896_100752</name>
    <name evidence="3" type="ORF">BECKH772B_GA0070898_100692</name>
    <name evidence="4" type="ORF">BECKH772C_GA0070978_100732</name>
</gene>
<dbReference type="InterPro" id="IPR003961">
    <property type="entry name" value="FN3_dom"/>
</dbReference>
<accession>A0A450UR17</accession>
<protein>
    <submittedName>
        <fullName evidence="3">Fibronectin type III domain-containing protein</fullName>
    </submittedName>
</protein>